<dbReference type="GO" id="GO:0005524">
    <property type="term" value="F:ATP binding"/>
    <property type="evidence" value="ECO:0007669"/>
    <property type="project" value="UniProtKB-KW"/>
</dbReference>
<dbReference type="STRING" id="1552.A7L45_05995"/>
<dbReference type="EMBL" id="CP015756">
    <property type="protein sequence ID" value="APC39649.1"/>
    <property type="molecule type" value="Genomic_DNA"/>
</dbReference>
<dbReference type="SUPFAM" id="SSF109604">
    <property type="entry name" value="HD-domain/PDEase-like"/>
    <property type="match status" value="1"/>
</dbReference>
<accession>A0A1J0GE59</accession>
<keyword evidence="2" id="KW-0547">Nucleotide-binding</keyword>
<evidence type="ECO:0000256" key="2">
    <source>
        <dbReference type="ARBA" id="ARBA00022741"/>
    </source>
</evidence>
<protein>
    <recommendedName>
        <fullName evidence="5">HD-CE domain-containing protein</fullName>
    </recommendedName>
</protein>
<dbReference type="KEGG" id="ceu:A7L45_05995"/>
<dbReference type="InterPro" id="IPR001404">
    <property type="entry name" value="Hsp90_fam"/>
</dbReference>
<dbReference type="GO" id="GO:0140662">
    <property type="term" value="F:ATP-dependent protein folding chaperone"/>
    <property type="evidence" value="ECO:0007669"/>
    <property type="project" value="InterPro"/>
</dbReference>
<feature type="domain" description="HD-CE" evidence="5">
    <location>
        <begin position="58"/>
        <end position="318"/>
    </location>
</feature>
<name>A0A1J0GE59_9CLOT</name>
<dbReference type="Gene3D" id="3.30.565.10">
    <property type="entry name" value="Histidine kinase-like ATPase, C-terminal domain"/>
    <property type="match status" value="1"/>
</dbReference>
<dbReference type="Pfam" id="PF24391">
    <property type="entry name" value="HD-CE"/>
    <property type="match status" value="1"/>
</dbReference>
<evidence type="ECO:0000313" key="7">
    <source>
        <dbReference type="Proteomes" id="UP000182569"/>
    </source>
</evidence>
<organism evidence="6 7">
    <name type="scientific">Clostridium estertheticum subsp. estertheticum</name>
    <dbReference type="NCBI Taxonomy" id="1552"/>
    <lineage>
        <taxon>Bacteria</taxon>
        <taxon>Bacillati</taxon>
        <taxon>Bacillota</taxon>
        <taxon>Clostridia</taxon>
        <taxon>Eubacteriales</taxon>
        <taxon>Clostridiaceae</taxon>
        <taxon>Clostridium</taxon>
    </lineage>
</organism>
<evidence type="ECO:0000313" key="6">
    <source>
        <dbReference type="EMBL" id="APC39649.1"/>
    </source>
</evidence>
<keyword evidence="4" id="KW-0143">Chaperone</keyword>
<dbReference type="AlphaFoldDB" id="A0A1J0GE59"/>
<dbReference type="InterPro" id="IPR020575">
    <property type="entry name" value="Hsp90_N"/>
</dbReference>
<comment type="similarity">
    <text evidence="1">Belongs to the heat shock protein 90 family.</text>
</comment>
<dbReference type="InterPro" id="IPR056471">
    <property type="entry name" value="HD-CE"/>
</dbReference>
<keyword evidence="3" id="KW-0067">ATP-binding</keyword>
<sequence length="1029" mass="119725">MAIINNIEGIKDTTLWKKLDCGFGERDEDVARMLASNLLITCNNAITRMKKFPSLHSQYTLHDEVHLLRVTEIMAMILSQEVLELLNPIEIALLILSAFYHDQGMILDDDKIKTLQSSDEFNLFKQNWIIEHPNFNDIQKRVNDNDFSTEEKERCIRAYTELQDALLTDYIRINHGEESKNYVYDEFKEDSLWKINGTNIADYVGKLCKSHNEDIANINEVNGFRVDENIATYKVNMKFLAVILRLADILDFDRDRTPDSIYKTIHFSNNVSLIEWEKHRSVYGWEINKNAIRFTMKCEHPIYHRAALQFMDWIDEELIKSHNLVKNFPAYVAKYKLDTPTSVDRSRIEAKDNCYIYHNLEFSLSRDEIVKLLMTEDLYESSSICIRELLQNSLDALRHRKCIFKKELNINWIDGKVQFKHEVDEYGREIVTCVDNGIGMDEKIITSFLTKAGRSYYKSPEFLKDRESLASSGINFDPCSQFGIGFMSCFMLGDTIIIKTRRDYGYSIGKGKPLIVEINGLNGIVVLKNGKEVQAVGTSIKIIGRNKPPYLDRWSDKVKLIEILNGYALGCEFNIDAECLIDEIKDKVSIPNRIVPPKTFIEKANINENSYKTFEQDLSEINNNLNGMMRVSLLVDYNGKFTLENDEAKWDNKDPNERNIFVIKNDLNKRVYAQHLDKTCCDGILVCGTPGNGDKRLRLGERANVVHAGIESFLIDIRGNIKPVLTPARIPKEDRFNLHPSWKRVQEMIDIAQGMLWGKILKQINTKEEMEVFIKLTSIYRVNLENISLDYIFNKLFVSFQSSNEKTEWIKLSEVDRLEMVQEGDEIKLYADKDNFVKTNQDIKSYDEKSSGSVSDDNIRRAIISISSIEMENNKIFLKLERPNQAELQLSKYKIDSSIIRVNLLKYNGEARNYIVVQTPVYTANRYHSLVRYVFENRFNNNEDILPEFARSLIIFLNDKKDVLDIINNKVSRRMYRLGCLYNSIRWDDYNDDFKPTYNMWNKEAGTIAITNDDFDKWAKTKPYDLDVW</sequence>
<proteinExistence type="inferred from homology"/>
<dbReference type="Proteomes" id="UP000182569">
    <property type="component" value="Chromosome"/>
</dbReference>
<dbReference type="InterPro" id="IPR036890">
    <property type="entry name" value="HATPase_C_sf"/>
</dbReference>
<evidence type="ECO:0000256" key="1">
    <source>
        <dbReference type="ARBA" id="ARBA00008239"/>
    </source>
</evidence>
<dbReference type="OrthoDB" id="1837345at2"/>
<keyword evidence="7" id="KW-1185">Reference proteome</keyword>
<dbReference type="RefSeq" id="WP_071611942.1">
    <property type="nucleotide sequence ID" value="NZ_CP015756.1"/>
</dbReference>
<dbReference type="PANTHER" id="PTHR11528">
    <property type="entry name" value="HEAT SHOCK PROTEIN 90 FAMILY MEMBER"/>
    <property type="match status" value="1"/>
</dbReference>
<dbReference type="PRINTS" id="PR00775">
    <property type="entry name" value="HEATSHOCK90"/>
</dbReference>
<dbReference type="SUPFAM" id="SSF55874">
    <property type="entry name" value="ATPase domain of HSP90 chaperone/DNA topoisomerase II/histidine kinase"/>
    <property type="match status" value="1"/>
</dbReference>
<evidence type="ECO:0000256" key="4">
    <source>
        <dbReference type="ARBA" id="ARBA00023186"/>
    </source>
</evidence>
<dbReference type="GO" id="GO:0016887">
    <property type="term" value="F:ATP hydrolysis activity"/>
    <property type="evidence" value="ECO:0007669"/>
    <property type="project" value="InterPro"/>
</dbReference>
<reference evidence="7" key="1">
    <citation type="journal article" date="2016" name="Front. Microbiol.">
        <title>Complete Genome Sequence of Clostridium estertheticum DSM 8809, a Microbe Identified in Spoiled Vacuum Packed Beef.</title>
        <authorList>
            <person name="Yu Z."/>
            <person name="Gunn L."/>
            <person name="Brennan E."/>
            <person name="Reid R."/>
            <person name="Wall P.G."/>
            <person name="Gaora O.P."/>
            <person name="Hurley D."/>
            <person name="Bolton D."/>
            <person name="Fanning S."/>
        </authorList>
    </citation>
    <scope>NUCLEOTIDE SEQUENCE [LARGE SCALE GENOMIC DNA]</scope>
    <source>
        <strain evidence="7">DSM 8809</strain>
    </source>
</reference>
<gene>
    <name evidence="6" type="ORF">A7L45_05995</name>
</gene>
<evidence type="ECO:0000256" key="3">
    <source>
        <dbReference type="ARBA" id="ARBA00022840"/>
    </source>
</evidence>
<dbReference type="GO" id="GO:0051082">
    <property type="term" value="F:unfolded protein binding"/>
    <property type="evidence" value="ECO:0007669"/>
    <property type="project" value="InterPro"/>
</dbReference>
<evidence type="ECO:0000259" key="5">
    <source>
        <dbReference type="Pfam" id="PF24391"/>
    </source>
</evidence>